<organism evidence="2 3">
    <name type="scientific">Keratinibaculum paraultunense</name>
    <dbReference type="NCBI Taxonomy" id="1278232"/>
    <lineage>
        <taxon>Bacteria</taxon>
        <taxon>Bacillati</taxon>
        <taxon>Bacillota</taxon>
        <taxon>Tissierellia</taxon>
        <taxon>Tissierellales</taxon>
        <taxon>Tepidimicrobiaceae</taxon>
        <taxon>Keratinibaculum</taxon>
    </lineage>
</organism>
<dbReference type="InterPro" id="IPR050491">
    <property type="entry name" value="AmpC-like"/>
</dbReference>
<dbReference type="InterPro" id="IPR012338">
    <property type="entry name" value="Beta-lactam/transpept-like"/>
</dbReference>
<feature type="domain" description="Beta-lactamase-related" evidence="1">
    <location>
        <begin position="23"/>
        <end position="334"/>
    </location>
</feature>
<dbReference type="AlphaFoldDB" id="A0A4R3KWC7"/>
<protein>
    <submittedName>
        <fullName evidence="2">CubicO group peptidase (Beta-lactamase class C family)</fullName>
    </submittedName>
</protein>
<dbReference type="Pfam" id="PF00144">
    <property type="entry name" value="Beta-lactamase"/>
    <property type="match status" value="1"/>
</dbReference>
<comment type="caution">
    <text evidence="2">The sequence shown here is derived from an EMBL/GenBank/DDBJ whole genome shotgun (WGS) entry which is preliminary data.</text>
</comment>
<sequence length="551" mass="63170">MKFSKNISILLGGFIMKKTNEANRLFQQCIKPNSPGAAAAVLVDGKVVYKNGFGLANMEYDIPNTPSTIFHVASVSKQFTAMCILLLESEGKLNINDDIRKYIPEMPDLGHVITIKHLMHHTSGLRDQWELLFLAGWRSDDVITQEHLLKAIMRQKALNFEPGTKFLYSNTGYTLMAEIVKRVSGKPIAIFAKENIFDPLKMDNTHFHDDNDMIVKNRAYSYKLDLEQGYKKSVLNYSTVGATSLFTTAEDLLKWGYNFKTKEIGGLTVIENMKKMYTLKNGETIDYAGGVTIGDYRGLKTVEHSGADAGFRSALMCFPEQGAAIAVLSNLSTFKPMYYAKKLADIFIDEEEFKCEDSFSFSNYYIEEERYENIKDLEGIYMTEPGITFKIEVEDNEMFILMPGTPKLKLMYKTGNTYIIKDTDMLIKWEIDEKNNIEGFKIVYPHDENFAKKLNKIEISSDMLKKYEGIYYSDELKTFYKIVLEDETLVAKHNRNEDSKLFPYEKNKFTSEEYGNSLSGDITFKVNQDMQVIGFNITTGRVINLWFMKLR</sequence>
<accession>A0A4R3KWC7</accession>
<dbReference type="PANTHER" id="PTHR46825:SF9">
    <property type="entry name" value="BETA-LACTAMASE-RELATED DOMAIN-CONTAINING PROTEIN"/>
    <property type="match status" value="1"/>
</dbReference>
<evidence type="ECO:0000313" key="2">
    <source>
        <dbReference type="EMBL" id="TCS89348.1"/>
    </source>
</evidence>
<reference evidence="2 3" key="1">
    <citation type="submission" date="2019-03" db="EMBL/GenBank/DDBJ databases">
        <title>Genomic Encyclopedia of Type Strains, Phase IV (KMG-IV): sequencing the most valuable type-strain genomes for metagenomic binning, comparative biology and taxonomic classification.</title>
        <authorList>
            <person name="Goeker M."/>
        </authorList>
    </citation>
    <scope>NUCLEOTIDE SEQUENCE [LARGE SCALE GENOMIC DNA]</scope>
    <source>
        <strain evidence="2 3">DSM 26752</strain>
    </source>
</reference>
<dbReference type="InterPro" id="IPR001466">
    <property type="entry name" value="Beta-lactam-related"/>
</dbReference>
<name>A0A4R3KWC7_9FIRM</name>
<dbReference type="Gene3D" id="3.40.710.10">
    <property type="entry name" value="DD-peptidase/beta-lactamase superfamily"/>
    <property type="match status" value="1"/>
</dbReference>
<evidence type="ECO:0000313" key="3">
    <source>
        <dbReference type="Proteomes" id="UP000294567"/>
    </source>
</evidence>
<dbReference type="SUPFAM" id="SSF56601">
    <property type="entry name" value="beta-lactamase/transpeptidase-like"/>
    <property type="match status" value="1"/>
</dbReference>
<dbReference type="Proteomes" id="UP000294567">
    <property type="component" value="Unassembled WGS sequence"/>
</dbReference>
<dbReference type="EMBL" id="SMAE01000006">
    <property type="protein sequence ID" value="TCS89348.1"/>
    <property type="molecule type" value="Genomic_DNA"/>
</dbReference>
<gene>
    <name evidence="2" type="ORF">EDD65_10614</name>
</gene>
<evidence type="ECO:0000259" key="1">
    <source>
        <dbReference type="Pfam" id="PF00144"/>
    </source>
</evidence>
<keyword evidence="3" id="KW-1185">Reference proteome</keyword>
<proteinExistence type="predicted"/>
<dbReference type="PANTHER" id="PTHR46825">
    <property type="entry name" value="D-ALANYL-D-ALANINE-CARBOXYPEPTIDASE/ENDOPEPTIDASE AMPH"/>
    <property type="match status" value="1"/>
</dbReference>